<dbReference type="EMBL" id="MU865913">
    <property type="protein sequence ID" value="KAK4456152.1"/>
    <property type="molecule type" value="Genomic_DNA"/>
</dbReference>
<evidence type="ECO:0000313" key="2">
    <source>
        <dbReference type="EMBL" id="KAK4456152.1"/>
    </source>
</evidence>
<accession>A0AAV9H651</accession>
<comment type="caution">
    <text evidence="2">The sequence shown here is derived from an EMBL/GenBank/DDBJ whole genome shotgun (WGS) entry which is preliminary data.</text>
</comment>
<reference evidence="2" key="2">
    <citation type="submission" date="2023-05" db="EMBL/GenBank/DDBJ databases">
        <authorList>
            <consortium name="Lawrence Berkeley National Laboratory"/>
            <person name="Steindorff A."/>
            <person name="Hensen N."/>
            <person name="Bonometti L."/>
            <person name="Westerberg I."/>
            <person name="Brannstrom I.O."/>
            <person name="Guillou S."/>
            <person name="Cros-Aarteil S."/>
            <person name="Calhoun S."/>
            <person name="Haridas S."/>
            <person name="Kuo A."/>
            <person name="Mondo S."/>
            <person name="Pangilinan J."/>
            <person name="Riley R."/>
            <person name="Labutti K."/>
            <person name="Andreopoulos B."/>
            <person name="Lipzen A."/>
            <person name="Chen C."/>
            <person name="Yanf M."/>
            <person name="Daum C."/>
            <person name="Ng V."/>
            <person name="Clum A."/>
            <person name="Ohm R."/>
            <person name="Martin F."/>
            <person name="Silar P."/>
            <person name="Natvig D."/>
            <person name="Lalanne C."/>
            <person name="Gautier V."/>
            <person name="Ament-Velasquez S.L."/>
            <person name="Kruys A."/>
            <person name="Hutchinson M.I."/>
            <person name="Powell A.J."/>
            <person name="Barry K."/>
            <person name="Miller A.N."/>
            <person name="Grigoriev I.V."/>
            <person name="Debuchy R."/>
            <person name="Gladieux P."/>
            <person name="Thoren M.H."/>
            <person name="Johannesson H."/>
        </authorList>
    </citation>
    <scope>NUCLEOTIDE SEQUENCE</scope>
    <source>
        <strain evidence="2">PSN243</strain>
    </source>
</reference>
<dbReference type="AlphaFoldDB" id="A0AAV9H651"/>
<sequence>MLPTLSSPQPSNTELALPLTLPQRLAPKEYPEFMFPTVPDPPDAPLSRLEGHTSGDPVVSTQNFAHTSETLTPLTAAQSLAPDDAALEAMLVGMWDSFEDGEEMVNTPSETSTVDSLQHGIETSRGSDDGLTLTLDQIPGFRYANLSTTRDLRLPRRIDHSLQVAESLVPYLTLSRNAKVADFFQALELDPVLGKRLRDETKEFVKSSPFAFLFEKRGCDQLANKKALTDAAFHMLANEGWGTKWFGPDCETTQTRTLFWPANSTLILLNFVRLLNKIVTTGMTCARAANRHSEARGGTQKTPEATPSRSPSVVSPPVYGTTGSSVTRLTAQQSNPLLDSLVTSAMNAKRKRSYSAVNPTYEVEIPDDAKLSYRVCVRDVADGTELSLPATYRHGSIDTTVGVYSYLKNTLEAGGHQPVFEILTPAGVRKINSEAEWDQAVTSVYNRRRSGGQVEVDIWV</sequence>
<organism evidence="2 3">
    <name type="scientific">Podospora aff. communis PSN243</name>
    <dbReference type="NCBI Taxonomy" id="3040156"/>
    <lineage>
        <taxon>Eukaryota</taxon>
        <taxon>Fungi</taxon>
        <taxon>Dikarya</taxon>
        <taxon>Ascomycota</taxon>
        <taxon>Pezizomycotina</taxon>
        <taxon>Sordariomycetes</taxon>
        <taxon>Sordariomycetidae</taxon>
        <taxon>Sordariales</taxon>
        <taxon>Podosporaceae</taxon>
        <taxon>Podospora</taxon>
    </lineage>
</organism>
<evidence type="ECO:0008006" key="4">
    <source>
        <dbReference type="Google" id="ProtNLM"/>
    </source>
</evidence>
<proteinExistence type="predicted"/>
<protein>
    <recommendedName>
        <fullName evidence="4">UBX domain-containing protein</fullName>
    </recommendedName>
</protein>
<evidence type="ECO:0000256" key="1">
    <source>
        <dbReference type="SAM" id="MobiDB-lite"/>
    </source>
</evidence>
<feature type="compositionally biased region" description="Low complexity" evidence="1">
    <location>
        <begin position="307"/>
        <end position="318"/>
    </location>
</feature>
<gene>
    <name evidence="2" type="ORF">QBC34DRAFT_389097</name>
</gene>
<name>A0AAV9H651_9PEZI</name>
<dbReference type="Proteomes" id="UP001321760">
    <property type="component" value="Unassembled WGS sequence"/>
</dbReference>
<feature type="region of interest" description="Disordered" evidence="1">
    <location>
        <begin position="290"/>
        <end position="324"/>
    </location>
</feature>
<keyword evidence="3" id="KW-1185">Reference proteome</keyword>
<evidence type="ECO:0000313" key="3">
    <source>
        <dbReference type="Proteomes" id="UP001321760"/>
    </source>
</evidence>
<reference evidence="2" key="1">
    <citation type="journal article" date="2023" name="Mol. Phylogenet. Evol.">
        <title>Genome-scale phylogeny and comparative genomics of the fungal order Sordariales.</title>
        <authorList>
            <person name="Hensen N."/>
            <person name="Bonometti L."/>
            <person name="Westerberg I."/>
            <person name="Brannstrom I.O."/>
            <person name="Guillou S."/>
            <person name="Cros-Aarteil S."/>
            <person name="Calhoun S."/>
            <person name="Haridas S."/>
            <person name="Kuo A."/>
            <person name="Mondo S."/>
            <person name="Pangilinan J."/>
            <person name="Riley R."/>
            <person name="LaButti K."/>
            <person name="Andreopoulos B."/>
            <person name="Lipzen A."/>
            <person name="Chen C."/>
            <person name="Yan M."/>
            <person name="Daum C."/>
            <person name="Ng V."/>
            <person name="Clum A."/>
            <person name="Steindorff A."/>
            <person name="Ohm R.A."/>
            <person name="Martin F."/>
            <person name="Silar P."/>
            <person name="Natvig D.O."/>
            <person name="Lalanne C."/>
            <person name="Gautier V."/>
            <person name="Ament-Velasquez S.L."/>
            <person name="Kruys A."/>
            <person name="Hutchinson M.I."/>
            <person name="Powell A.J."/>
            <person name="Barry K."/>
            <person name="Miller A.N."/>
            <person name="Grigoriev I.V."/>
            <person name="Debuchy R."/>
            <person name="Gladieux P."/>
            <person name="Hiltunen Thoren M."/>
            <person name="Johannesson H."/>
        </authorList>
    </citation>
    <scope>NUCLEOTIDE SEQUENCE</scope>
    <source>
        <strain evidence="2">PSN243</strain>
    </source>
</reference>